<sequence length="50" mass="5528">MHFAQSESAKADSSNLSPFLNINPAPGAPFKYLNSLKAIWEWAEVGLCIY</sequence>
<reference evidence="1" key="2">
    <citation type="submission" date="2020-06" db="EMBL/GenBank/DDBJ databases">
        <title>Helianthus annuus Genome sequencing and assembly Release 2.</title>
        <authorList>
            <person name="Gouzy J."/>
            <person name="Langlade N."/>
            <person name="Munos S."/>
        </authorList>
    </citation>
    <scope>NUCLEOTIDE SEQUENCE</scope>
    <source>
        <tissue evidence="1">Leaves</tissue>
    </source>
</reference>
<proteinExistence type="predicted"/>
<organism evidence="1 2">
    <name type="scientific">Helianthus annuus</name>
    <name type="common">Common sunflower</name>
    <dbReference type="NCBI Taxonomy" id="4232"/>
    <lineage>
        <taxon>Eukaryota</taxon>
        <taxon>Viridiplantae</taxon>
        <taxon>Streptophyta</taxon>
        <taxon>Embryophyta</taxon>
        <taxon>Tracheophyta</taxon>
        <taxon>Spermatophyta</taxon>
        <taxon>Magnoliopsida</taxon>
        <taxon>eudicotyledons</taxon>
        <taxon>Gunneridae</taxon>
        <taxon>Pentapetalae</taxon>
        <taxon>asterids</taxon>
        <taxon>campanulids</taxon>
        <taxon>Asterales</taxon>
        <taxon>Asteraceae</taxon>
        <taxon>Asteroideae</taxon>
        <taxon>Heliantheae alliance</taxon>
        <taxon>Heliantheae</taxon>
        <taxon>Helianthus</taxon>
    </lineage>
</organism>
<accession>A0A9K3HUV3</accession>
<keyword evidence="2" id="KW-1185">Reference proteome</keyword>
<gene>
    <name evidence="1" type="ORF">HanXRQr2_Chr10g0424611</name>
</gene>
<reference evidence="1" key="1">
    <citation type="journal article" date="2017" name="Nature">
        <title>The sunflower genome provides insights into oil metabolism, flowering and Asterid evolution.</title>
        <authorList>
            <person name="Badouin H."/>
            <person name="Gouzy J."/>
            <person name="Grassa C.J."/>
            <person name="Murat F."/>
            <person name="Staton S.E."/>
            <person name="Cottret L."/>
            <person name="Lelandais-Briere C."/>
            <person name="Owens G.L."/>
            <person name="Carrere S."/>
            <person name="Mayjonade B."/>
            <person name="Legrand L."/>
            <person name="Gill N."/>
            <person name="Kane N.C."/>
            <person name="Bowers J.E."/>
            <person name="Hubner S."/>
            <person name="Bellec A."/>
            <person name="Berard A."/>
            <person name="Berges H."/>
            <person name="Blanchet N."/>
            <person name="Boniface M.C."/>
            <person name="Brunel D."/>
            <person name="Catrice O."/>
            <person name="Chaidir N."/>
            <person name="Claudel C."/>
            <person name="Donnadieu C."/>
            <person name="Faraut T."/>
            <person name="Fievet G."/>
            <person name="Helmstetter N."/>
            <person name="King M."/>
            <person name="Knapp S.J."/>
            <person name="Lai Z."/>
            <person name="Le Paslier M.C."/>
            <person name="Lippi Y."/>
            <person name="Lorenzon L."/>
            <person name="Mandel J.R."/>
            <person name="Marage G."/>
            <person name="Marchand G."/>
            <person name="Marquand E."/>
            <person name="Bret-Mestries E."/>
            <person name="Morien E."/>
            <person name="Nambeesan S."/>
            <person name="Nguyen T."/>
            <person name="Pegot-Espagnet P."/>
            <person name="Pouilly N."/>
            <person name="Raftis F."/>
            <person name="Sallet E."/>
            <person name="Schiex T."/>
            <person name="Thomas J."/>
            <person name="Vandecasteele C."/>
            <person name="Vares D."/>
            <person name="Vear F."/>
            <person name="Vautrin S."/>
            <person name="Crespi M."/>
            <person name="Mangin B."/>
            <person name="Burke J.M."/>
            <person name="Salse J."/>
            <person name="Munos S."/>
            <person name="Vincourt P."/>
            <person name="Rieseberg L.H."/>
            <person name="Langlade N.B."/>
        </authorList>
    </citation>
    <scope>NUCLEOTIDE SEQUENCE</scope>
    <source>
        <tissue evidence="1">Leaves</tissue>
    </source>
</reference>
<comment type="caution">
    <text evidence="1">The sequence shown here is derived from an EMBL/GenBank/DDBJ whole genome shotgun (WGS) entry which is preliminary data.</text>
</comment>
<dbReference type="AlphaFoldDB" id="A0A9K3HUV3"/>
<dbReference type="Gramene" id="mRNA:HanXRQr2_Chr10g0424611">
    <property type="protein sequence ID" value="CDS:HanXRQr2_Chr10g0424611.1"/>
    <property type="gene ID" value="HanXRQr2_Chr10g0424611"/>
</dbReference>
<dbReference type="Proteomes" id="UP000215914">
    <property type="component" value="Unassembled WGS sequence"/>
</dbReference>
<evidence type="ECO:0000313" key="1">
    <source>
        <dbReference type="EMBL" id="KAF5785103.1"/>
    </source>
</evidence>
<dbReference type="EMBL" id="MNCJ02000325">
    <property type="protein sequence ID" value="KAF5785103.1"/>
    <property type="molecule type" value="Genomic_DNA"/>
</dbReference>
<name>A0A9K3HUV3_HELAN</name>
<evidence type="ECO:0000313" key="2">
    <source>
        <dbReference type="Proteomes" id="UP000215914"/>
    </source>
</evidence>
<protein>
    <submittedName>
        <fullName evidence="1">Uncharacterized protein</fullName>
    </submittedName>
</protein>